<evidence type="ECO:0000256" key="1">
    <source>
        <dbReference type="SAM" id="Phobius"/>
    </source>
</evidence>
<dbReference type="EMBL" id="FPHM01000099">
    <property type="protein sequence ID" value="SFV66695.1"/>
    <property type="molecule type" value="Genomic_DNA"/>
</dbReference>
<name>A0A1W1CLT2_9ZZZZ</name>
<feature type="transmembrane region" description="Helical" evidence="1">
    <location>
        <begin position="15"/>
        <end position="33"/>
    </location>
</feature>
<protein>
    <submittedName>
        <fullName evidence="3">Diguanylate cyclase/phosphodiesterase (GGDEF &amp; EAL domains) with PAS/PAC sensor(S)</fullName>
    </submittedName>
</protein>
<proteinExistence type="predicted"/>
<sequence>MKRESSNYIQEKKHALSHFLVILSFTVGMFLFLNFSNVKMNPEYFFLKFLFVGASLFALIYYTLIISFSRALLHLRKFILISVDLAVLTLSIIILADNGIFLFPFYVLIVMESGVSFGFLYFYFTVFLAIVSWVLLLFYSPYWLAHDNIIITFIIMTFLIPLVYLKQMRKMHEEQASLHESLISTNHDANFDSLTGLANRKQYEQYMKKLLDKKGFFALLFIDLNKFKAINDTHGHDAGDEVLIEVARRLNKSLDEEDMLARLGGDEFVILTTRKKAFLSKFLHKIEENTIGRHQVRQASVLIELSIGVSVYPDDSKSETFLRKYADEAMYVAKKREGEYHIFYADL</sequence>
<dbReference type="PANTHER" id="PTHR46663">
    <property type="entry name" value="DIGUANYLATE CYCLASE DGCT-RELATED"/>
    <property type="match status" value="1"/>
</dbReference>
<dbReference type="PANTHER" id="PTHR46663:SF2">
    <property type="entry name" value="GGDEF DOMAIN-CONTAINING PROTEIN"/>
    <property type="match status" value="1"/>
</dbReference>
<dbReference type="AlphaFoldDB" id="A0A1W1CLT2"/>
<dbReference type="Pfam" id="PF00990">
    <property type="entry name" value="GGDEF"/>
    <property type="match status" value="1"/>
</dbReference>
<gene>
    <name evidence="3" type="ORF">MNB_SV-13-1149</name>
</gene>
<keyword evidence="1" id="KW-0812">Transmembrane</keyword>
<dbReference type="PROSITE" id="PS50887">
    <property type="entry name" value="GGDEF"/>
    <property type="match status" value="1"/>
</dbReference>
<dbReference type="InterPro" id="IPR000160">
    <property type="entry name" value="GGDEF_dom"/>
</dbReference>
<feature type="domain" description="GGDEF" evidence="2">
    <location>
        <begin position="215"/>
        <end position="347"/>
    </location>
</feature>
<dbReference type="InterPro" id="IPR052163">
    <property type="entry name" value="DGC-Regulatory_Protein"/>
</dbReference>
<dbReference type="InterPro" id="IPR029787">
    <property type="entry name" value="Nucleotide_cyclase"/>
</dbReference>
<feature type="transmembrane region" description="Helical" evidence="1">
    <location>
        <begin position="120"/>
        <end position="142"/>
    </location>
</feature>
<keyword evidence="1" id="KW-1133">Transmembrane helix</keyword>
<evidence type="ECO:0000259" key="2">
    <source>
        <dbReference type="PROSITE" id="PS50887"/>
    </source>
</evidence>
<dbReference type="NCBIfam" id="TIGR00254">
    <property type="entry name" value="GGDEF"/>
    <property type="match status" value="1"/>
</dbReference>
<dbReference type="InterPro" id="IPR043128">
    <property type="entry name" value="Rev_trsase/Diguanyl_cyclase"/>
</dbReference>
<dbReference type="CDD" id="cd01949">
    <property type="entry name" value="GGDEF"/>
    <property type="match status" value="1"/>
</dbReference>
<reference evidence="3" key="1">
    <citation type="submission" date="2016-10" db="EMBL/GenBank/DDBJ databases">
        <authorList>
            <person name="de Groot N.N."/>
        </authorList>
    </citation>
    <scope>NUCLEOTIDE SEQUENCE</scope>
</reference>
<organism evidence="3">
    <name type="scientific">hydrothermal vent metagenome</name>
    <dbReference type="NCBI Taxonomy" id="652676"/>
    <lineage>
        <taxon>unclassified sequences</taxon>
        <taxon>metagenomes</taxon>
        <taxon>ecological metagenomes</taxon>
    </lineage>
</organism>
<dbReference type="SMART" id="SM00267">
    <property type="entry name" value="GGDEF"/>
    <property type="match status" value="1"/>
</dbReference>
<feature type="transmembrane region" description="Helical" evidence="1">
    <location>
        <begin position="45"/>
        <end position="65"/>
    </location>
</feature>
<dbReference type="Gene3D" id="3.30.70.270">
    <property type="match status" value="1"/>
</dbReference>
<keyword evidence="1" id="KW-0472">Membrane</keyword>
<accession>A0A1W1CLT2</accession>
<feature type="transmembrane region" description="Helical" evidence="1">
    <location>
        <begin position="85"/>
        <end position="108"/>
    </location>
</feature>
<dbReference type="SUPFAM" id="SSF55073">
    <property type="entry name" value="Nucleotide cyclase"/>
    <property type="match status" value="1"/>
</dbReference>
<feature type="transmembrane region" description="Helical" evidence="1">
    <location>
        <begin position="148"/>
        <end position="165"/>
    </location>
</feature>
<evidence type="ECO:0000313" key="3">
    <source>
        <dbReference type="EMBL" id="SFV66695.1"/>
    </source>
</evidence>